<name>A0A813HLQ0_POLGL</name>
<evidence type="ECO:0000313" key="1">
    <source>
        <dbReference type="EMBL" id="CAE8639162.1"/>
    </source>
</evidence>
<dbReference type="Proteomes" id="UP000626109">
    <property type="component" value="Unassembled WGS sequence"/>
</dbReference>
<proteinExistence type="predicted"/>
<gene>
    <name evidence="1" type="ORF">PGLA2088_LOCUS1956</name>
</gene>
<dbReference type="EMBL" id="CAJNNW010001528">
    <property type="protein sequence ID" value="CAE8639162.1"/>
    <property type="molecule type" value="Genomic_DNA"/>
</dbReference>
<dbReference type="AlphaFoldDB" id="A0A813HLQ0"/>
<feature type="non-terminal residue" evidence="1">
    <location>
        <position position="432"/>
    </location>
</feature>
<evidence type="ECO:0000313" key="2">
    <source>
        <dbReference type="Proteomes" id="UP000626109"/>
    </source>
</evidence>
<comment type="caution">
    <text evidence="1">The sequence shown here is derived from an EMBL/GenBank/DDBJ whole genome shotgun (WGS) entry which is preliminary data.</text>
</comment>
<protein>
    <submittedName>
        <fullName evidence="1">Uncharacterized protein</fullName>
    </submittedName>
</protein>
<reference evidence="1" key="1">
    <citation type="submission" date="2021-02" db="EMBL/GenBank/DDBJ databases">
        <authorList>
            <person name="Dougan E. K."/>
            <person name="Rhodes N."/>
            <person name="Thang M."/>
            <person name="Chan C."/>
        </authorList>
    </citation>
    <scope>NUCLEOTIDE SEQUENCE</scope>
</reference>
<organism evidence="1 2">
    <name type="scientific">Polarella glacialis</name>
    <name type="common">Dinoflagellate</name>
    <dbReference type="NCBI Taxonomy" id="89957"/>
    <lineage>
        <taxon>Eukaryota</taxon>
        <taxon>Sar</taxon>
        <taxon>Alveolata</taxon>
        <taxon>Dinophyceae</taxon>
        <taxon>Suessiales</taxon>
        <taxon>Suessiaceae</taxon>
        <taxon>Polarella</taxon>
    </lineage>
</organism>
<accession>A0A813HLQ0</accession>
<sequence>ASTVTTSIVTAGTTTDAATTATETSSQVTSTVTTSIVTVGTTGETQQITVFGKMSMVLPNASAFVNDPAAKQGIAKSLANIAGVAVNRVSAIVSSAASESIGDRDLTASFDACAVRTCRRSLWCWPSQMLSLDFFEVDYTIKVSSASVAAATSLGDQMKGKIKAVPLADLGAQILKNVAAVSTSGTTYTITVTGVTAEAVVEALVVTNTTSMKPEEKSGSIRVAGSSSFAAGYCSASTVTTSIVTAGTTTDAATTATETSSQVTSTVTTSIVTVGTTGETQQITVFGKMSMVLPNASAFVNDPAAKQGIAKSLANIAGVAVNRVSVDYTIKVSSASVAAATSLGDQMKGKIKAVPLADLGAQILKNVAAVSTSGTTYTITVTGVTAEAVVEALVVTNTTSMKPEEKSGSIRVAGSSWLFVGALGLLLSGSRL</sequence>